<dbReference type="EMBL" id="LKEB01000013">
    <property type="protein sequence ID" value="ROW14516.1"/>
    <property type="molecule type" value="Genomic_DNA"/>
</dbReference>
<gene>
    <name evidence="11" type="ORF">VPNG_03159</name>
</gene>
<evidence type="ECO:0000256" key="9">
    <source>
        <dbReference type="RuleBase" id="RU003814"/>
    </source>
</evidence>
<dbReference type="GO" id="GO:0005085">
    <property type="term" value="F:guanyl-nucleotide exchange factor activity"/>
    <property type="evidence" value="ECO:0007669"/>
    <property type="project" value="TreeGrafter"/>
</dbReference>
<dbReference type="STRING" id="1230097.A0A423XEF7"/>
<organism evidence="11 12">
    <name type="scientific">Cytospora leucostoma</name>
    <dbReference type="NCBI Taxonomy" id="1230097"/>
    <lineage>
        <taxon>Eukaryota</taxon>
        <taxon>Fungi</taxon>
        <taxon>Dikarya</taxon>
        <taxon>Ascomycota</taxon>
        <taxon>Pezizomycotina</taxon>
        <taxon>Sordariomycetes</taxon>
        <taxon>Sordariomycetidae</taxon>
        <taxon>Diaporthales</taxon>
        <taxon>Cytosporaceae</taxon>
        <taxon>Cytospora</taxon>
    </lineage>
</organism>
<evidence type="ECO:0000256" key="10">
    <source>
        <dbReference type="SAM" id="MobiDB-lite"/>
    </source>
</evidence>
<comment type="subcellular location">
    <subcellularLocation>
        <location evidence="1">Cytoplasm</location>
        <location evidence="1">Cytosol</location>
    </subcellularLocation>
</comment>
<evidence type="ECO:0000256" key="1">
    <source>
        <dbReference type="ARBA" id="ARBA00004514"/>
    </source>
</evidence>
<comment type="subunit">
    <text evidence="8">Component of the translation initiation factor 2B (eIF2B) complex which is a heterodecamer of two sets of five different subunits: alpha, beta, gamma, delta and epsilon. Subunits alpha, beta and delta comprise a regulatory subcomplex and subunits epsilon and gamma comprise a catalytic subcomplex. Within the complex, the hexameric regulatory complex resides at the center, with the two heterodimeric catalytic subcomplexes bound on opposite sides.</text>
</comment>
<dbReference type="PANTHER" id="PTHR45860:SF1">
    <property type="entry name" value="TRANSLATION INITIATION FACTOR EIF-2B SUBUNIT ALPHA"/>
    <property type="match status" value="1"/>
</dbReference>
<proteinExistence type="inferred from homology"/>
<dbReference type="InParanoid" id="A0A423XEF7"/>
<dbReference type="SUPFAM" id="SSF100950">
    <property type="entry name" value="NagB/RpiA/CoA transferase-like"/>
    <property type="match status" value="1"/>
</dbReference>
<dbReference type="AlphaFoldDB" id="A0A423XEF7"/>
<dbReference type="Gene3D" id="3.40.50.10470">
    <property type="entry name" value="Translation initiation factor eif-2b, domain 2"/>
    <property type="match status" value="1"/>
</dbReference>
<dbReference type="Gene3D" id="1.20.120.1070">
    <property type="entry name" value="Translation initiation factor eIF-2B, N-terminal domain"/>
    <property type="match status" value="1"/>
</dbReference>
<evidence type="ECO:0000256" key="3">
    <source>
        <dbReference type="ARBA" id="ARBA00022490"/>
    </source>
</evidence>
<dbReference type="InterPro" id="IPR042528">
    <property type="entry name" value="elF-2B_alpha_N"/>
</dbReference>
<comment type="similarity">
    <text evidence="2 9">Belongs to the eIF-2B alpha/beta/delta subunits family.</text>
</comment>
<feature type="compositionally biased region" description="Polar residues" evidence="10">
    <location>
        <begin position="1"/>
        <end position="13"/>
    </location>
</feature>
<keyword evidence="3" id="KW-0963">Cytoplasm</keyword>
<keyword evidence="4" id="KW-0396">Initiation factor</keyword>
<keyword evidence="12" id="KW-1185">Reference proteome</keyword>
<evidence type="ECO:0000313" key="11">
    <source>
        <dbReference type="EMBL" id="ROW14516.1"/>
    </source>
</evidence>
<sequence length="378" mass="41162">MTTDLLTPASSTDLPVRSRSPRPRLVREPTEVRTKDGSVFDLVATYHRILSEDHELDMPVAAIEALIELLGEIKSSTVFETIEILESQIDHLKASVPNPIPPSAGADLFMKTLLKSLRQETKAYGGSGDNMRVASNSDMSFDEMRQYLLRNSRNFAAQAKAARVAIADVGARYVKPGSTVMTSGGSRCVKQMLLRAAEARAQANGSPDFRVIYVMDGSHDSWPAVRALREQGVPVSTVDVSSTAHAMKLGGVDRIFVGAEAVCQRGGVLSRMGTYQLAVIAKSLGKDFYVVTETHKFARMIPLDQSDVASPQQLGVKQNVLNFKKGSESDETAQKSAAGTTEWRADYTPPEFVKAFITEQGTKIPSSILEFILSIYAS</sequence>
<evidence type="ECO:0000313" key="12">
    <source>
        <dbReference type="Proteomes" id="UP000285146"/>
    </source>
</evidence>
<dbReference type="Proteomes" id="UP000285146">
    <property type="component" value="Unassembled WGS sequence"/>
</dbReference>
<dbReference type="InterPro" id="IPR037171">
    <property type="entry name" value="NagB/RpiA_transferase-like"/>
</dbReference>
<dbReference type="InterPro" id="IPR051501">
    <property type="entry name" value="eIF2B_alpha/beta/delta"/>
</dbReference>
<evidence type="ECO:0000256" key="7">
    <source>
        <dbReference type="ARBA" id="ARBA00044236"/>
    </source>
</evidence>
<dbReference type="FunCoup" id="A0A423XEF7">
    <property type="interactions" value="1109"/>
</dbReference>
<accession>A0A423XEF7</accession>
<reference evidence="11 12" key="1">
    <citation type="submission" date="2015-09" db="EMBL/GenBank/DDBJ databases">
        <title>Host preference determinants of Valsa canker pathogens revealed by comparative genomics.</title>
        <authorList>
            <person name="Yin Z."/>
            <person name="Huang L."/>
        </authorList>
    </citation>
    <scope>NUCLEOTIDE SEQUENCE [LARGE SCALE GENOMIC DNA]</scope>
    <source>
        <strain evidence="11 12">SXYLt</strain>
    </source>
</reference>
<protein>
    <recommendedName>
        <fullName evidence="6">Translation initiation factor eIF2B subunit alpha</fullName>
    </recommendedName>
    <alternativeName>
        <fullName evidence="7">eIF2B GDP-GTP exchange factor subunit alpha</fullName>
    </alternativeName>
</protein>
<dbReference type="GO" id="GO:0005829">
    <property type="term" value="C:cytosol"/>
    <property type="evidence" value="ECO:0007669"/>
    <property type="project" value="UniProtKB-SubCell"/>
</dbReference>
<evidence type="ECO:0000256" key="5">
    <source>
        <dbReference type="ARBA" id="ARBA00022917"/>
    </source>
</evidence>
<dbReference type="InterPro" id="IPR042529">
    <property type="entry name" value="IF_2B-like_C"/>
</dbReference>
<evidence type="ECO:0000256" key="2">
    <source>
        <dbReference type="ARBA" id="ARBA00007251"/>
    </source>
</evidence>
<dbReference type="GO" id="GO:0003743">
    <property type="term" value="F:translation initiation factor activity"/>
    <property type="evidence" value="ECO:0007669"/>
    <property type="project" value="UniProtKB-KW"/>
</dbReference>
<evidence type="ECO:0000256" key="4">
    <source>
        <dbReference type="ARBA" id="ARBA00022540"/>
    </source>
</evidence>
<dbReference type="InterPro" id="IPR000649">
    <property type="entry name" value="IF-2B-related"/>
</dbReference>
<dbReference type="GO" id="GO:0005851">
    <property type="term" value="C:eukaryotic translation initiation factor 2B complex"/>
    <property type="evidence" value="ECO:0007669"/>
    <property type="project" value="TreeGrafter"/>
</dbReference>
<feature type="region of interest" description="Disordered" evidence="10">
    <location>
        <begin position="1"/>
        <end position="31"/>
    </location>
</feature>
<keyword evidence="5" id="KW-0648">Protein biosynthesis</keyword>
<name>A0A423XEF7_9PEZI</name>
<evidence type="ECO:0000256" key="8">
    <source>
        <dbReference type="ARBA" id="ARBA00046432"/>
    </source>
</evidence>
<evidence type="ECO:0000256" key="6">
    <source>
        <dbReference type="ARBA" id="ARBA00044208"/>
    </source>
</evidence>
<dbReference type="Pfam" id="PF01008">
    <property type="entry name" value="IF-2B"/>
    <property type="match status" value="1"/>
</dbReference>
<comment type="caution">
    <text evidence="11">The sequence shown here is derived from an EMBL/GenBank/DDBJ whole genome shotgun (WGS) entry which is preliminary data.</text>
</comment>
<dbReference type="PANTHER" id="PTHR45860">
    <property type="entry name" value="TRANSLATION INITIATION FACTOR EIF-2B SUBUNIT ALPHA"/>
    <property type="match status" value="1"/>
</dbReference>
<dbReference type="OrthoDB" id="10249309at2759"/>